<evidence type="ECO:0000256" key="1">
    <source>
        <dbReference type="ARBA" id="ARBA00004479"/>
    </source>
</evidence>
<evidence type="ECO:0000256" key="4">
    <source>
        <dbReference type="ARBA" id="ARBA00022729"/>
    </source>
</evidence>
<sequence length="433" mass="50645">MSLSDMNIRVYCRNKNRLIISDKLDEYLLVDVQLNATLKLQCHFCNEINNMEQIIWYFQDRYQEEKERELEIGMSNNVSRNKIHLNPSFDLLIRDFNPTNAGIYKCHGAQNQNSENKFNYRLEPVFEQSEFVDLQNGNLSDWEHYRTINLIPVDNRFAVSSMPDISVIRNAGIILEVMSEWTAWSSCEHCIGKKGIKSSTAQCRLKSHFDNRTLSDNKALKIVDFFYKSPILPCRSQLLNEKFPIISNAIKDLPEFILKQTCDDCKIKRKMKNDEFKYKRRITMAVGNHVTLICPENEERSPVTWRKDNIILKAGYGQSFNEQDNKYHVLIDTFFTLYLTDVSNEDSGNYTCYMNGIKIMQVKIVVVSRSALLTQALLRHMGYLGFILFITLFCYCAGVIYACMNPTKYAKKDYEMIIMEENEEKQKLIMNDF</sequence>
<dbReference type="SMART" id="SM00408">
    <property type="entry name" value="IGc2"/>
    <property type="match status" value="2"/>
</dbReference>
<organism evidence="10 11">
    <name type="scientific">Microctonus aethiopoides</name>
    <dbReference type="NCBI Taxonomy" id="144406"/>
    <lineage>
        <taxon>Eukaryota</taxon>
        <taxon>Metazoa</taxon>
        <taxon>Ecdysozoa</taxon>
        <taxon>Arthropoda</taxon>
        <taxon>Hexapoda</taxon>
        <taxon>Insecta</taxon>
        <taxon>Pterygota</taxon>
        <taxon>Neoptera</taxon>
        <taxon>Endopterygota</taxon>
        <taxon>Hymenoptera</taxon>
        <taxon>Apocrita</taxon>
        <taxon>Ichneumonoidea</taxon>
        <taxon>Braconidae</taxon>
        <taxon>Euphorinae</taxon>
        <taxon>Microctonus</taxon>
    </lineage>
</organism>
<evidence type="ECO:0000256" key="6">
    <source>
        <dbReference type="ARBA" id="ARBA00023136"/>
    </source>
</evidence>
<keyword evidence="7" id="KW-0325">Glycoprotein</keyword>
<dbReference type="Pfam" id="PF00047">
    <property type="entry name" value="ig"/>
    <property type="match status" value="1"/>
</dbReference>
<dbReference type="SUPFAM" id="SSF48726">
    <property type="entry name" value="Immunoglobulin"/>
    <property type="match status" value="2"/>
</dbReference>
<dbReference type="InterPro" id="IPR007110">
    <property type="entry name" value="Ig-like_dom"/>
</dbReference>
<dbReference type="InterPro" id="IPR036179">
    <property type="entry name" value="Ig-like_dom_sf"/>
</dbReference>
<evidence type="ECO:0000313" key="11">
    <source>
        <dbReference type="Proteomes" id="UP001168990"/>
    </source>
</evidence>
<dbReference type="PANTHER" id="PTHR32178">
    <property type="entry name" value="FAM187"/>
    <property type="match status" value="1"/>
</dbReference>
<dbReference type="AlphaFoldDB" id="A0AA39FX22"/>
<protein>
    <recommendedName>
        <fullName evidence="9">Ig-like domain-containing protein</fullName>
    </recommendedName>
</protein>
<dbReference type="GO" id="GO:0016020">
    <property type="term" value="C:membrane"/>
    <property type="evidence" value="ECO:0007669"/>
    <property type="project" value="UniProtKB-SubCell"/>
</dbReference>
<dbReference type="InterPro" id="IPR013151">
    <property type="entry name" value="Immunoglobulin_dom"/>
</dbReference>
<evidence type="ECO:0000259" key="9">
    <source>
        <dbReference type="PROSITE" id="PS50835"/>
    </source>
</evidence>
<evidence type="ECO:0000256" key="7">
    <source>
        <dbReference type="ARBA" id="ARBA00023180"/>
    </source>
</evidence>
<dbReference type="InterPro" id="IPR003599">
    <property type="entry name" value="Ig_sub"/>
</dbReference>
<proteinExistence type="inferred from homology"/>
<evidence type="ECO:0000256" key="8">
    <source>
        <dbReference type="SAM" id="Phobius"/>
    </source>
</evidence>
<dbReference type="Proteomes" id="UP001168990">
    <property type="component" value="Unassembled WGS sequence"/>
</dbReference>
<evidence type="ECO:0000256" key="5">
    <source>
        <dbReference type="ARBA" id="ARBA00022989"/>
    </source>
</evidence>
<dbReference type="InterPro" id="IPR013106">
    <property type="entry name" value="Ig_V-set"/>
</dbReference>
<evidence type="ECO:0000256" key="3">
    <source>
        <dbReference type="ARBA" id="ARBA00022692"/>
    </source>
</evidence>
<evidence type="ECO:0000313" key="10">
    <source>
        <dbReference type="EMBL" id="KAK0177437.1"/>
    </source>
</evidence>
<comment type="similarity">
    <text evidence="2">Belongs to the FAM187 family.</text>
</comment>
<keyword evidence="6 8" id="KW-0472">Membrane</keyword>
<feature type="transmembrane region" description="Helical" evidence="8">
    <location>
        <begin position="383"/>
        <end position="404"/>
    </location>
</feature>
<gene>
    <name evidence="10" type="ORF">PV328_001489</name>
</gene>
<reference evidence="10" key="2">
    <citation type="submission" date="2023-03" db="EMBL/GenBank/DDBJ databases">
        <authorList>
            <person name="Inwood S.N."/>
            <person name="Skelly J.G."/>
            <person name="Guhlin J."/>
            <person name="Harrop T.W.R."/>
            <person name="Goldson S.G."/>
            <person name="Dearden P.K."/>
        </authorList>
    </citation>
    <scope>NUCLEOTIDE SEQUENCE</scope>
    <source>
        <strain evidence="10">Irish</strain>
        <tissue evidence="10">Whole body</tissue>
    </source>
</reference>
<keyword evidence="5 8" id="KW-1133">Transmembrane helix</keyword>
<dbReference type="CDD" id="cd00096">
    <property type="entry name" value="Ig"/>
    <property type="match status" value="1"/>
</dbReference>
<comment type="caution">
    <text evidence="10">The sequence shown here is derived from an EMBL/GenBank/DDBJ whole genome shotgun (WGS) entry which is preliminary data.</text>
</comment>
<dbReference type="InterPro" id="IPR013783">
    <property type="entry name" value="Ig-like_fold"/>
</dbReference>
<dbReference type="EMBL" id="JAQQBS010000001">
    <property type="protein sequence ID" value="KAK0177437.1"/>
    <property type="molecule type" value="Genomic_DNA"/>
</dbReference>
<dbReference type="Pfam" id="PF07686">
    <property type="entry name" value="V-set"/>
    <property type="match status" value="1"/>
</dbReference>
<keyword evidence="11" id="KW-1185">Reference proteome</keyword>
<dbReference type="PANTHER" id="PTHR32178:SF6">
    <property type="entry name" value="IG-LIKE DOMAIN-CONTAINING PROTEIN"/>
    <property type="match status" value="1"/>
</dbReference>
<dbReference type="SMART" id="SM00409">
    <property type="entry name" value="IG"/>
    <property type="match status" value="2"/>
</dbReference>
<name>A0AA39FX22_9HYME</name>
<dbReference type="InterPro" id="IPR039311">
    <property type="entry name" value="FAM187A/B"/>
</dbReference>
<comment type="subcellular location">
    <subcellularLocation>
        <location evidence="1">Membrane</location>
        <topology evidence="1">Single-pass type I membrane protein</topology>
    </subcellularLocation>
</comment>
<keyword evidence="3 8" id="KW-0812">Transmembrane</keyword>
<dbReference type="InterPro" id="IPR003598">
    <property type="entry name" value="Ig_sub2"/>
</dbReference>
<keyword evidence="4" id="KW-0732">Signal</keyword>
<accession>A0AA39FX22</accession>
<dbReference type="PROSITE" id="PS50835">
    <property type="entry name" value="IG_LIKE"/>
    <property type="match status" value="1"/>
</dbReference>
<feature type="domain" description="Ig-like" evidence="9">
    <location>
        <begin position="254"/>
        <end position="352"/>
    </location>
</feature>
<reference evidence="10" key="1">
    <citation type="journal article" date="2023" name="bioRxiv">
        <title>Scaffold-level genome assemblies of two parasitoid biocontrol wasps reveal the parthenogenesis mechanism and an associated novel virus.</title>
        <authorList>
            <person name="Inwood S."/>
            <person name="Skelly J."/>
            <person name="Guhlin J."/>
            <person name="Harrop T."/>
            <person name="Goldson S."/>
            <person name="Dearden P."/>
        </authorList>
    </citation>
    <scope>NUCLEOTIDE SEQUENCE</scope>
    <source>
        <strain evidence="10">Irish</strain>
        <tissue evidence="10">Whole body</tissue>
    </source>
</reference>
<evidence type="ECO:0000256" key="2">
    <source>
        <dbReference type="ARBA" id="ARBA00008727"/>
    </source>
</evidence>
<dbReference type="Gene3D" id="2.60.40.10">
    <property type="entry name" value="Immunoglobulins"/>
    <property type="match status" value="2"/>
</dbReference>